<feature type="domain" description="Peptidase C45 hydrolase" evidence="1">
    <location>
        <begin position="107"/>
        <end position="329"/>
    </location>
</feature>
<sequence>MAYKYVRIAGNRRQVGLALGKLARPIMSAYLEQSGAWEALRPWRGHPFLEELAQQARAALPAVWEELEGLAEGLRLPVEDVLLWHCRGDLLHSTADGCTSVALKTADGARWIAHNEDGDPYLRGRCHLVDVALDDAPGYLSFYYPGSLPGHTFGANRAGLVQTINNLRTRQRHPGVPRMLLARAALDCATLDDALALLRDLPHAGGFHHLLGAAGDPRLFSVETAPGAISILETGTRYGHANHMVHAETRGLAQIVTDSSRARQNRIERIVDGWSAGTGSADLLAALHDTEGELPILRTAPDDPDDENTLATAVFEIRDDEVTLRVYDRKDKADIALDVMSDPDEA</sequence>
<dbReference type="NCBIfam" id="NF040521">
    <property type="entry name" value="C45_proenzyme"/>
    <property type="match status" value="1"/>
</dbReference>
<proteinExistence type="predicted"/>
<dbReference type="Proteomes" id="UP000289465">
    <property type="component" value="Unassembled WGS sequence"/>
</dbReference>
<dbReference type="InterPro" id="IPR005079">
    <property type="entry name" value="Peptidase_C45_hydrolase"/>
</dbReference>
<evidence type="ECO:0000313" key="2">
    <source>
        <dbReference type="EMBL" id="SSW66356.1"/>
    </source>
</evidence>
<dbReference type="Gene3D" id="3.60.60.10">
    <property type="entry name" value="Penicillin V Acylase, Chain A"/>
    <property type="match status" value="1"/>
</dbReference>
<dbReference type="PANTHER" id="PTHR34180">
    <property type="entry name" value="PEPTIDASE C45"/>
    <property type="match status" value="1"/>
</dbReference>
<accession>A0A446CEQ1</accession>
<dbReference type="InterPro" id="IPR047794">
    <property type="entry name" value="C45_proenzyme-like"/>
</dbReference>
<dbReference type="Pfam" id="PF03417">
    <property type="entry name" value="AAT"/>
    <property type="match status" value="1"/>
</dbReference>
<dbReference type="EMBL" id="UFQC01000009">
    <property type="protein sequence ID" value="SSW66356.1"/>
    <property type="molecule type" value="Genomic_DNA"/>
</dbReference>
<dbReference type="RefSeq" id="WP_129240787.1">
    <property type="nucleotide sequence ID" value="NZ_UFQC01000009.1"/>
</dbReference>
<dbReference type="InterPro" id="IPR047801">
    <property type="entry name" value="Peptidase_C45"/>
</dbReference>
<dbReference type="PANTHER" id="PTHR34180:SF1">
    <property type="entry name" value="BETA-ALANYL-DOPAMINE_CARCININE HYDROLASE"/>
    <property type="match status" value="1"/>
</dbReference>
<reference evidence="2 3" key="1">
    <citation type="submission" date="2018-07" db="EMBL/GenBank/DDBJ databases">
        <authorList>
            <person name="Peeters C."/>
        </authorList>
    </citation>
    <scope>NUCLEOTIDE SEQUENCE [LARGE SCALE GENOMIC DNA]</scope>
    <source>
        <strain evidence="2 3">LMG 30378</strain>
    </source>
</reference>
<dbReference type="AlphaFoldDB" id="A0A446CEQ1"/>
<evidence type="ECO:0000259" key="1">
    <source>
        <dbReference type="Pfam" id="PF03417"/>
    </source>
</evidence>
<gene>
    <name evidence="2" type="ORF">AVE30378_02086</name>
</gene>
<evidence type="ECO:0000313" key="3">
    <source>
        <dbReference type="Proteomes" id="UP000289465"/>
    </source>
</evidence>
<dbReference type="OrthoDB" id="6793339at2"/>
<organism evidence="2 3">
    <name type="scientific">Achromobacter veterisilvae</name>
    <dbReference type="NCBI Taxonomy" id="2069367"/>
    <lineage>
        <taxon>Bacteria</taxon>
        <taxon>Pseudomonadati</taxon>
        <taxon>Pseudomonadota</taxon>
        <taxon>Betaproteobacteria</taxon>
        <taxon>Burkholderiales</taxon>
        <taxon>Alcaligenaceae</taxon>
        <taxon>Achromobacter</taxon>
    </lineage>
</organism>
<protein>
    <recommendedName>
        <fullName evidence="1">Peptidase C45 hydrolase domain-containing protein</fullName>
    </recommendedName>
</protein>
<name>A0A446CEQ1_9BURK</name>